<dbReference type="GO" id="GO:0046294">
    <property type="term" value="P:formaldehyde catabolic process"/>
    <property type="evidence" value="ECO:0007669"/>
    <property type="project" value="TreeGrafter"/>
</dbReference>
<organism evidence="5 6">
    <name type="scientific">Brassica cretica</name>
    <name type="common">Mustard</name>
    <dbReference type="NCBI Taxonomy" id="69181"/>
    <lineage>
        <taxon>Eukaryota</taxon>
        <taxon>Viridiplantae</taxon>
        <taxon>Streptophyta</taxon>
        <taxon>Embryophyta</taxon>
        <taxon>Tracheophyta</taxon>
        <taxon>Spermatophyta</taxon>
        <taxon>Magnoliopsida</taxon>
        <taxon>eudicotyledons</taxon>
        <taxon>Gunneridae</taxon>
        <taxon>Pentapetalae</taxon>
        <taxon>rosids</taxon>
        <taxon>malvids</taxon>
        <taxon>Brassicales</taxon>
        <taxon>Brassicaceae</taxon>
        <taxon>Brassiceae</taxon>
        <taxon>Brassica</taxon>
    </lineage>
</organism>
<dbReference type="SUPFAM" id="SSF50129">
    <property type="entry name" value="GroES-like"/>
    <property type="match status" value="1"/>
</dbReference>
<sequence length="193" mass="20711">MENGKSSGDKSSLKPIRCKAAVCRKAGEPLVMEEILVAPPQPFEVRIRIICTALCHSDITFWKLQVPPACFPRILGHEAIGDSSGRSGPGPVWSVGQWSGGARFGIARRPSRRAQLAEAVGLGSDSSGRSGPGPVWYVGQFSGGARVTTPWTKGRDAWADGLCCLVERLQCLDQRVARLGPNGRKLELEDCNG</sequence>
<dbReference type="PANTHER" id="PTHR43880">
    <property type="entry name" value="ALCOHOL DEHYDROGENASE"/>
    <property type="match status" value="1"/>
</dbReference>
<dbReference type="AlphaFoldDB" id="A0A8S9GW93"/>
<name>A0A8S9GW93_BRACR</name>
<evidence type="ECO:0000256" key="3">
    <source>
        <dbReference type="ARBA" id="ARBA00022833"/>
    </source>
</evidence>
<dbReference type="EMBL" id="QGKW02001988">
    <property type="protein sequence ID" value="KAF2550053.1"/>
    <property type="molecule type" value="Genomic_DNA"/>
</dbReference>
<gene>
    <name evidence="5" type="ORF">F2Q68_00035811</name>
</gene>
<dbReference type="Pfam" id="PF08240">
    <property type="entry name" value="ADH_N"/>
    <property type="match status" value="1"/>
</dbReference>
<comment type="subunit">
    <text evidence="1">Homodimer.</text>
</comment>
<keyword evidence="3" id="KW-0862">Zinc</keyword>
<accession>A0A8S9GW93</accession>
<evidence type="ECO:0000259" key="4">
    <source>
        <dbReference type="Pfam" id="PF08240"/>
    </source>
</evidence>
<dbReference type="GO" id="GO:0051903">
    <property type="term" value="F:S-(hydroxymethyl)glutathione dehydrogenase [NAD(P)+] activity"/>
    <property type="evidence" value="ECO:0007669"/>
    <property type="project" value="TreeGrafter"/>
</dbReference>
<feature type="domain" description="Alcohol dehydrogenase-like N-terminal" evidence="4">
    <location>
        <begin position="42"/>
        <end position="82"/>
    </location>
</feature>
<evidence type="ECO:0000313" key="6">
    <source>
        <dbReference type="Proteomes" id="UP000712281"/>
    </source>
</evidence>
<dbReference type="PANTHER" id="PTHR43880:SF7">
    <property type="entry name" value="ALCOHOL DEHYDROGENASE-LIKE 7"/>
    <property type="match status" value="1"/>
</dbReference>
<dbReference type="GO" id="GO:0005829">
    <property type="term" value="C:cytosol"/>
    <property type="evidence" value="ECO:0007669"/>
    <property type="project" value="TreeGrafter"/>
</dbReference>
<keyword evidence="2" id="KW-0479">Metal-binding</keyword>
<dbReference type="Proteomes" id="UP000712281">
    <property type="component" value="Unassembled WGS sequence"/>
</dbReference>
<protein>
    <recommendedName>
        <fullName evidence="4">Alcohol dehydrogenase-like N-terminal domain-containing protein</fullName>
    </recommendedName>
</protein>
<evidence type="ECO:0000256" key="1">
    <source>
        <dbReference type="ARBA" id="ARBA00011738"/>
    </source>
</evidence>
<dbReference type="GO" id="GO:0008270">
    <property type="term" value="F:zinc ion binding"/>
    <property type="evidence" value="ECO:0007669"/>
    <property type="project" value="TreeGrafter"/>
</dbReference>
<dbReference type="Gene3D" id="3.90.180.10">
    <property type="entry name" value="Medium-chain alcohol dehydrogenases, catalytic domain"/>
    <property type="match status" value="1"/>
</dbReference>
<reference evidence="5" key="1">
    <citation type="submission" date="2019-12" db="EMBL/GenBank/DDBJ databases">
        <title>Genome sequencing and annotation of Brassica cretica.</title>
        <authorList>
            <person name="Studholme D.J."/>
            <person name="Sarris P.F."/>
        </authorList>
    </citation>
    <scope>NUCLEOTIDE SEQUENCE</scope>
    <source>
        <strain evidence="5">PFS-001/15</strain>
        <tissue evidence="5">Leaf</tissue>
    </source>
</reference>
<evidence type="ECO:0000256" key="2">
    <source>
        <dbReference type="ARBA" id="ARBA00022723"/>
    </source>
</evidence>
<proteinExistence type="predicted"/>
<dbReference type="InterPro" id="IPR013154">
    <property type="entry name" value="ADH-like_N"/>
</dbReference>
<comment type="caution">
    <text evidence="5">The sequence shown here is derived from an EMBL/GenBank/DDBJ whole genome shotgun (WGS) entry which is preliminary data.</text>
</comment>
<dbReference type="InterPro" id="IPR011032">
    <property type="entry name" value="GroES-like_sf"/>
</dbReference>
<evidence type="ECO:0000313" key="5">
    <source>
        <dbReference type="EMBL" id="KAF2550053.1"/>
    </source>
</evidence>